<dbReference type="Gene3D" id="3.40.30.10">
    <property type="entry name" value="Glutaredoxin"/>
    <property type="match status" value="1"/>
</dbReference>
<dbReference type="Pfam" id="PF05768">
    <property type="entry name" value="Glrx-like"/>
    <property type="match status" value="1"/>
</dbReference>
<organism evidence="1 2">
    <name type="scientific">Mycolicibacterium agri</name>
    <name type="common">Mycobacterium agri</name>
    <dbReference type="NCBI Taxonomy" id="36811"/>
    <lineage>
        <taxon>Bacteria</taxon>
        <taxon>Bacillati</taxon>
        <taxon>Actinomycetota</taxon>
        <taxon>Actinomycetes</taxon>
        <taxon>Mycobacteriales</taxon>
        <taxon>Mycobacteriaceae</taxon>
        <taxon>Mycolicibacterium</taxon>
    </lineage>
</organism>
<proteinExistence type="predicted"/>
<accession>A0A7I9W5D2</accession>
<dbReference type="InterPro" id="IPR008554">
    <property type="entry name" value="Glutaredoxin-like"/>
</dbReference>
<evidence type="ECO:0000313" key="1">
    <source>
        <dbReference type="EMBL" id="GFG52609.1"/>
    </source>
</evidence>
<dbReference type="EMBL" id="BLKS01000001">
    <property type="protein sequence ID" value="GFG52609.1"/>
    <property type="molecule type" value="Genomic_DNA"/>
</dbReference>
<protein>
    <recommendedName>
        <fullName evidence="3">Glutaredoxin family protein</fullName>
    </recommendedName>
</protein>
<dbReference type="InterPro" id="IPR036249">
    <property type="entry name" value="Thioredoxin-like_sf"/>
</dbReference>
<reference evidence="1 2" key="1">
    <citation type="journal article" date="2019" name="Emerg. Microbes Infect.">
        <title>Comprehensive subspecies identification of 175 nontuberculous mycobacteria species based on 7547 genomic profiles.</title>
        <authorList>
            <person name="Matsumoto Y."/>
            <person name="Kinjo T."/>
            <person name="Motooka D."/>
            <person name="Nabeya D."/>
            <person name="Jung N."/>
            <person name="Uechi K."/>
            <person name="Horii T."/>
            <person name="Iida T."/>
            <person name="Fujita J."/>
            <person name="Nakamura S."/>
        </authorList>
    </citation>
    <scope>NUCLEOTIDE SEQUENCE [LARGE SCALE GENOMIC DNA]</scope>
    <source>
        <strain evidence="1 2">JCM 6377</strain>
    </source>
</reference>
<evidence type="ECO:0008006" key="3">
    <source>
        <dbReference type="Google" id="ProtNLM"/>
    </source>
</evidence>
<sequence length="123" mass="13250">MRDGGFRAGVAGQRLHSGFVSIALEHISTLRHPRADTGCVTAQVVLLTRQGCSLCERTGARLAELSGELGFELTTTDVDAAAAAGDSSLRAEYGDRLPVVLLDGREHSYWELDEPRLRADLAQ</sequence>
<dbReference type="AlphaFoldDB" id="A0A7I9W5D2"/>
<evidence type="ECO:0000313" key="2">
    <source>
        <dbReference type="Proteomes" id="UP000465302"/>
    </source>
</evidence>
<comment type="caution">
    <text evidence="1">The sequence shown here is derived from an EMBL/GenBank/DDBJ whole genome shotgun (WGS) entry which is preliminary data.</text>
</comment>
<name>A0A7I9W5D2_MYCAG</name>
<gene>
    <name evidence="1" type="ORF">MAGR_40500</name>
</gene>
<dbReference type="SUPFAM" id="SSF52833">
    <property type="entry name" value="Thioredoxin-like"/>
    <property type="match status" value="1"/>
</dbReference>
<dbReference type="Proteomes" id="UP000465302">
    <property type="component" value="Unassembled WGS sequence"/>
</dbReference>